<protein>
    <submittedName>
        <fullName evidence="1">Uncharacterized protein</fullName>
    </submittedName>
</protein>
<reference evidence="1 2" key="1">
    <citation type="submission" date="2019-12" db="EMBL/GenBank/DDBJ databases">
        <title>Paenibacillus sp. nov., an endophytic bacterium isolated from the stem of Dendrobium.</title>
        <authorList>
            <person name="Zhao R."/>
        </authorList>
    </citation>
    <scope>NUCLEOTIDE SEQUENCE [LARGE SCALE GENOMIC DNA]</scope>
    <source>
        <strain evidence="1 2">HJL G12</strain>
    </source>
</reference>
<sequence>MNLQPTYGYFELIGKVTGLTNSKAFDEGNKNDFEWNRMQFGVKTSENSFVYVELMGNKAGTIKMYKNNSFDGLEDIDRYELVKWDDIYKQKYSSLRLPNCVKTNVKKDDGEEDVRLTSYDAIYNFKEHLTDGETVLIKGLLQFNYYNQVVQERFIIKEIYSVADKLFEINDPQAFFNQEVVFIGVEDSIINTKIIVGSNNGPEIIDYSFRTNNIDVISNLRKLKKGSTIRLYGNIRNYVPITIVNGLKVVTSSAIKELEVTGGINKTIKNGRYKPEDLVSQIVNGSPFEDDVQAVTDYGF</sequence>
<gene>
    <name evidence="1" type="ORF">GRF59_14830</name>
</gene>
<organism evidence="1 2">
    <name type="scientific">Paenibacillus dendrobii</name>
    <dbReference type="NCBI Taxonomy" id="2691084"/>
    <lineage>
        <taxon>Bacteria</taxon>
        <taxon>Bacillati</taxon>
        <taxon>Bacillota</taxon>
        <taxon>Bacilli</taxon>
        <taxon>Bacillales</taxon>
        <taxon>Paenibacillaceae</taxon>
        <taxon>Paenibacillus</taxon>
    </lineage>
</organism>
<keyword evidence="2" id="KW-1185">Reference proteome</keyword>
<evidence type="ECO:0000313" key="2">
    <source>
        <dbReference type="Proteomes" id="UP000460318"/>
    </source>
</evidence>
<proteinExistence type="predicted"/>
<dbReference type="RefSeq" id="WP_160498505.1">
    <property type="nucleotide sequence ID" value="NZ_WUBI01000002.1"/>
</dbReference>
<accession>A0A7X3IJ22</accession>
<evidence type="ECO:0000313" key="1">
    <source>
        <dbReference type="EMBL" id="MWV44894.1"/>
    </source>
</evidence>
<dbReference type="AlphaFoldDB" id="A0A7X3IJ22"/>
<comment type="caution">
    <text evidence="1">The sequence shown here is derived from an EMBL/GenBank/DDBJ whole genome shotgun (WGS) entry which is preliminary data.</text>
</comment>
<dbReference type="EMBL" id="WUBI01000002">
    <property type="protein sequence ID" value="MWV44894.1"/>
    <property type="molecule type" value="Genomic_DNA"/>
</dbReference>
<dbReference type="Proteomes" id="UP000460318">
    <property type="component" value="Unassembled WGS sequence"/>
</dbReference>
<name>A0A7X3IJ22_9BACL</name>